<organism evidence="1 2">
    <name type="scientific">Bifidobacterium boum</name>
    <dbReference type="NCBI Taxonomy" id="78343"/>
    <lineage>
        <taxon>Bacteria</taxon>
        <taxon>Bacillati</taxon>
        <taxon>Actinomycetota</taxon>
        <taxon>Actinomycetes</taxon>
        <taxon>Bifidobacteriales</taxon>
        <taxon>Bifidobacteriaceae</taxon>
        <taxon>Bifidobacterium</taxon>
    </lineage>
</organism>
<name>A0A086ZPE2_9BIFI</name>
<evidence type="ECO:0000313" key="1">
    <source>
        <dbReference type="EMBL" id="KFI48392.1"/>
    </source>
</evidence>
<protein>
    <submittedName>
        <fullName evidence="1">Uncharacterized protein</fullName>
    </submittedName>
</protein>
<proteinExistence type="predicted"/>
<dbReference type="AlphaFoldDB" id="A0A086ZPE2"/>
<keyword evidence="2" id="KW-1185">Reference proteome</keyword>
<dbReference type="Proteomes" id="UP000029093">
    <property type="component" value="Unassembled WGS sequence"/>
</dbReference>
<dbReference type="EMBL" id="JGYQ01000007">
    <property type="protein sequence ID" value="KFI48392.1"/>
    <property type="molecule type" value="Genomic_DNA"/>
</dbReference>
<comment type="caution">
    <text evidence="1">The sequence shown here is derived from an EMBL/GenBank/DDBJ whole genome shotgun (WGS) entry which is preliminary data.</text>
</comment>
<sequence>MWQNRLSNTVHGCESGSDSNSCVHVLIRNRACRALDQAGAVNELVDPLKEEGRKMPHCFVVEERNDPTARKAFDRLTDFLDSHSV</sequence>
<gene>
    <name evidence="1" type="ORF">BBOU_0522</name>
</gene>
<reference evidence="1 2" key="1">
    <citation type="submission" date="2014-03" db="EMBL/GenBank/DDBJ databases">
        <title>Genomics of Bifidobacteria.</title>
        <authorList>
            <person name="Ventura M."/>
            <person name="Milani C."/>
            <person name="Lugli G.A."/>
        </authorList>
    </citation>
    <scope>NUCLEOTIDE SEQUENCE [LARGE SCALE GENOMIC DNA]</scope>
    <source>
        <strain evidence="1 2">LMG 10736</strain>
    </source>
</reference>
<evidence type="ECO:0000313" key="2">
    <source>
        <dbReference type="Proteomes" id="UP000029093"/>
    </source>
</evidence>
<accession>A0A086ZPE2</accession>